<proteinExistence type="predicted"/>
<comment type="caution">
    <text evidence="2">The sequence shown here is derived from an EMBL/GenBank/DDBJ whole genome shotgun (WGS) entry which is preliminary data.</text>
</comment>
<dbReference type="AlphaFoldDB" id="A0A3P3WC16"/>
<keyword evidence="1" id="KW-0812">Transmembrane</keyword>
<keyword evidence="1" id="KW-1133">Transmembrane helix</keyword>
<feature type="transmembrane region" description="Helical" evidence="1">
    <location>
        <begin position="56"/>
        <end position="75"/>
    </location>
</feature>
<name>A0A3P3WC16_9FLAO</name>
<keyword evidence="1" id="KW-0472">Membrane</keyword>
<feature type="transmembrane region" description="Helical" evidence="1">
    <location>
        <begin position="17"/>
        <end position="36"/>
    </location>
</feature>
<reference evidence="2 3" key="1">
    <citation type="submission" date="2018-11" db="EMBL/GenBank/DDBJ databases">
        <title>Flavobacterium sp. nov., YIM 102600 draft genome.</title>
        <authorList>
            <person name="Li G."/>
            <person name="Jiang Y."/>
        </authorList>
    </citation>
    <scope>NUCLEOTIDE SEQUENCE [LARGE SCALE GENOMIC DNA]</scope>
    <source>
        <strain evidence="2 3">YIM 102600</strain>
    </source>
</reference>
<evidence type="ECO:0000256" key="1">
    <source>
        <dbReference type="SAM" id="Phobius"/>
    </source>
</evidence>
<feature type="transmembrane region" description="Helical" evidence="1">
    <location>
        <begin position="136"/>
        <end position="161"/>
    </location>
</feature>
<evidence type="ECO:0000313" key="3">
    <source>
        <dbReference type="Proteomes" id="UP000271937"/>
    </source>
</evidence>
<sequence length="196" mass="21981">MKKLLLNPFEKISETKLLLFGIAITLIGSYLGYMFHGRFIGIFSFKTNDEVILTQSLIDNGIDLFSITLFLFFFGRIINKKTRFIDILIPSLVARLPIYLLAFTNTNNFIADLSNSLMSNLDVKNPAAFHIETADLIILLVFAAISIGSLVWSVTLLFKGFKIATNCKTSNHTLLFATGIILAEVLSQTLIYLINY</sequence>
<evidence type="ECO:0000313" key="2">
    <source>
        <dbReference type="EMBL" id="RRJ92590.1"/>
    </source>
</evidence>
<dbReference type="RefSeq" id="WP_125012231.1">
    <property type="nucleotide sequence ID" value="NZ_RQVR01000005.1"/>
</dbReference>
<dbReference type="OrthoDB" id="1263582at2"/>
<feature type="transmembrane region" description="Helical" evidence="1">
    <location>
        <begin position="173"/>
        <end position="194"/>
    </location>
</feature>
<accession>A0A3P3WC16</accession>
<gene>
    <name evidence="2" type="ORF">EG849_06295</name>
</gene>
<keyword evidence="3" id="KW-1185">Reference proteome</keyword>
<dbReference type="Proteomes" id="UP000271937">
    <property type="component" value="Unassembled WGS sequence"/>
</dbReference>
<protein>
    <recommendedName>
        <fullName evidence="4">Yip1 domain-containing protein</fullName>
    </recommendedName>
</protein>
<organism evidence="2 3">
    <name type="scientific">Flavobacterium macacae</name>
    <dbReference type="NCBI Taxonomy" id="2488993"/>
    <lineage>
        <taxon>Bacteria</taxon>
        <taxon>Pseudomonadati</taxon>
        <taxon>Bacteroidota</taxon>
        <taxon>Flavobacteriia</taxon>
        <taxon>Flavobacteriales</taxon>
        <taxon>Flavobacteriaceae</taxon>
        <taxon>Flavobacterium</taxon>
    </lineage>
</organism>
<dbReference type="EMBL" id="RQVR01000005">
    <property type="protein sequence ID" value="RRJ92590.1"/>
    <property type="molecule type" value="Genomic_DNA"/>
</dbReference>
<evidence type="ECO:0008006" key="4">
    <source>
        <dbReference type="Google" id="ProtNLM"/>
    </source>
</evidence>